<evidence type="ECO:0000256" key="10">
    <source>
        <dbReference type="ARBA" id="ARBA00022833"/>
    </source>
</evidence>
<comment type="caution">
    <text evidence="18">The sequence shown here is derived from an EMBL/GenBank/DDBJ whole genome shotgun (WGS) entry which is preliminary data.</text>
</comment>
<accession>A0ABR7WEK5</accession>
<feature type="compositionally biased region" description="Basic and acidic residues" evidence="15">
    <location>
        <begin position="53"/>
        <end position="69"/>
    </location>
</feature>
<organism evidence="18 19">
    <name type="scientific">Gordonia hankookensis</name>
    <dbReference type="NCBI Taxonomy" id="589403"/>
    <lineage>
        <taxon>Bacteria</taxon>
        <taxon>Bacillati</taxon>
        <taxon>Actinomycetota</taxon>
        <taxon>Actinomycetes</taxon>
        <taxon>Mycobacteriales</taxon>
        <taxon>Gordoniaceae</taxon>
        <taxon>Gordonia</taxon>
    </lineage>
</organism>
<protein>
    <recommendedName>
        <fullName evidence="6 13">Galactose-1-phosphate uridylyltransferase</fullName>
        <ecNumber evidence="5 13">2.7.7.12</ecNumber>
    </recommendedName>
</protein>
<evidence type="ECO:0000313" key="19">
    <source>
        <dbReference type="Proteomes" id="UP000602395"/>
    </source>
</evidence>
<evidence type="ECO:0000256" key="1">
    <source>
        <dbReference type="ARBA" id="ARBA00001107"/>
    </source>
</evidence>
<keyword evidence="19" id="KW-1185">Reference proteome</keyword>
<dbReference type="PANTHER" id="PTHR11943:SF1">
    <property type="entry name" value="GALACTOSE-1-PHOSPHATE URIDYLYLTRANSFERASE"/>
    <property type="match status" value="1"/>
</dbReference>
<evidence type="ECO:0000313" key="18">
    <source>
        <dbReference type="EMBL" id="MBD1321216.1"/>
    </source>
</evidence>
<dbReference type="InterPro" id="IPR019779">
    <property type="entry name" value="GalP_UDPtransf1_His-AS"/>
</dbReference>
<evidence type="ECO:0000256" key="3">
    <source>
        <dbReference type="ARBA" id="ARBA00004947"/>
    </source>
</evidence>
<dbReference type="Proteomes" id="UP000602395">
    <property type="component" value="Unassembled WGS sequence"/>
</dbReference>
<feature type="domain" description="Galactose-1-phosphate uridyl transferase N-terminal" evidence="16">
    <location>
        <begin position="66"/>
        <end position="226"/>
    </location>
</feature>
<name>A0ABR7WEK5_9ACTN</name>
<dbReference type="RefSeq" id="WP_190267800.1">
    <property type="nucleotide sequence ID" value="NZ_BAABAD010000005.1"/>
</dbReference>
<proteinExistence type="inferred from homology"/>
<dbReference type="InterPro" id="IPR005850">
    <property type="entry name" value="GalP_Utransf_C"/>
</dbReference>
<keyword evidence="7 14" id="KW-0808">Transferase</keyword>
<evidence type="ECO:0000256" key="4">
    <source>
        <dbReference type="ARBA" id="ARBA00010951"/>
    </source>
</evidence>
<evidence type="ECO:0000259" key="16">
    <source>
        <dbReference type="Pfam" id="PF01087"/>
    </source>
</evidence>
<keyword evidence="10" id="KW-0862">Zinc</keyword>
<dbReference type="Gene3D" id="3.30.428.10">
    <property type="entry name" value="HIT-like"/>
    <property type="match status" value="2"/>
</dbReference>
<evidence type="ECO:0000256" key="9">
    <source>
        <dbReference type="ARBA" id="ARBA00022723"/>
    </source>
</evidence>
<dbReference type="InterPro" id="IPR036265">
    <property type="entry name" value="HIT-like_sf"/>
</dbReference>
<gene>
    <name evidence="18" type="primary">galT</name>
    <name evidence="18" type="ORF">IDF66_16640</name>
</gene>
<evidence type="ECO:0000256" key="2">
    <source>
        <dbReference type="ARBA" id="ARBA00001947"/>
    </source>
</evidence>
<evidence type="ECO:0000256" key="6">
    <source>
        <dbReference type="ARBA" id="ARBA00016340"/>
    </source>
</evidence>
<sequence length="388" mass="43242">MTPDDVTPESVTGNRANEDGVGRLLPTPQQTSLADDRQILFFSTAENPPVPGIDHRDLPARPDDSATRVRRDPQIGDWVMIAPARQERTYKPPRRMCPLCPDPSGRSSEVPADDYDVVVFENRFPSLAAAHAGSGFRLPDRPGDLMVEAPGHGRCEVVCFSSDHEGSFSGLTPERARLVVDVWSQRTDDLLARDGVEEVFCFENRGEEIGVTLTHPHGQIYAYPFRTHRTETMLRAASTHRAQTGSDLFESILAGELSSGERILVQTAHTAAFVPFAARWPAEVHIYPLRHVRRLSELTDDEADDLARVYLMVLRAYDALYGRPLPYIASWHQYRADSAEGYLHAELFSVRRSADKLKYLAGSESGRDAFVTDKTPEDVAADLREVMA</sequence>
<dbReference type="InterPro" id="IPR005849">
    <property type="entry name" value="GalP_Utransf_N"/>
</dbReference>
<dbReference type="EC" id="2.7.7.12" evidence="5 13"/>
<dbReference type="Pfam" id="PF01087">
    <property type="entry name" value="GalP_UDP_transf"/>
    <property type="match status" value="1"/>
</dbReference>
<dbReference type="EMBL" id="JACWMS010000003">
    <property type="protein sequence ID" value="MBD1321216.1"/>
    <property type="molecule type" value="Genomic_DNA"/>
</dbReference>
<keyword evidence="9 14" id="KW-0479">Metal-binding</keyword>
<comment type="catalytic activity">
    <reaction evidence="1 14">
        <text>alpha-D-galactose 1-phosphate + UDP-alpha-D-glucose = alpha-D-glucose 1-phosphate + UDP-alpha-D-galactose</text>
        <dbReference type="Rhea" id="RHEA:13989"/>
        <dbReference type="ChEBI" id="CHEBI:58336"/>
        <dbReference type="ChEBI" id="CHEBI:58601"/>
        <dbReference type="ChEBI" id="CHEBI:58885"/>
        <dbReference type="ChEBI" id="CHEBI:66914"/>
        <dbReference type="EC" id="2.7.7.12"/>
    </reaction>
</comment>
<keyword evidence="8 14" id="KW-0548">Nucleotidyltransferase</keyword>
<comment type="cofactor">
    <cofactor evidence="2">
        <name>Zn(2+)</name>
        <dbReference type="ChEBI" id="CHEBI:29105"/>
    </cofactor>
</comment>
<dbReference type="PIRSF" id="PIRSF000808">
    <property type="entry name" value="GalT"/>
    <property type="match status" value="1"/>
</dbReference>
<evidence type="ECO:0000256" key="12">
    <source>
        <dbReference type="ARBA" id="ARBA00023277"/>
    </source>
</evidence>
<reference evidence="18 19" key="1">
    <citation type="submission" date="2020-09" db="EMBL/GenBank/DDBJ databases">
        <title>Novel species in genus Gordonia.</title>
        <authorList>
            <person name="Zhang G."/>
        </authorList>
    </citation>
    <scope>NUCLEOTIDE SEQUENCE [LARGE SCALE GENOMIC DNA]</scope>
    <source>
        <strain evidence="18 19">ON-33</strain>
    </source>
</reference>
<dbReference type="PROSITE" id="PS00117">
    <property type="entry name" value="GAL_P_UDP_TRANSF_I"/>
    <property type="match status" value="1"/>
</dbReference>
<evidence type="ECO:0000256" key="7">
    <source>
        <dbReference type="ARBA" id="ARBA00022679"/>
    </source>
</evidence>
<dbReference type="InterPro" id="IPR001937">
    <property type="entry name" value="GalP_UDPtransf1"/>
</dbReference>
<comment type="similarity">
    <text evidence="4 14">Belongs to the galactose-1-phosphate uridylyltransferase type 1 family.</text>
</comment>
<evidence type="ECO:0000256" key="14">
    <source>
        <dbReference type="RuleBase" id="RU000506"/>
    </source>
</evidence>
<feature type="region of interest" description="Disordered" evidence="15">
    <location>
        <begin position="1"/>
        <end position="69"/>
    </location>
</feature>
<evidence type="ECO:0000256" key="13">
    <source>
        <dbReference type="NCBIfam" id="TIGR00209"/>
    </source>
</evidence>
<evidence type="ECO:0000256" key="5">
    <source>
        <dbReference type="ARBA" id="ARBA00012384"/>
    </source>
</evidence>
<keyword evidence="12 14" id="KW-0119">Carbohydrate metabolism</keyword>
<evidence type="ECO:0000256" key="11">
    <source>
        <dbReference type="ARBA" id="ARBA00023144"/>
    </source>
</evidence>
<dbReference type="NCBIfam" id="TIGR00209">
    <property type="entry name" value="galT_1"/>
    <property type="match status" value="1"/>
</dbReference>
<feature type="domain" description="Galactose-1-phosphate uridyl transferase C-terminal" evidence="17">
    <location>
        <begin position="239"/>
        <end position="341"/>
    </location>
</feature>
<dbReference type="SUPFAM" id="SSF54197">
    <property type="entry name" value="HIT-like"/>
    <property type="match status" value="2"/>
</dbReference>
<keyword evidence="11 14" id="KW-0299">Galactose metabolism</keyword>
<dbReference type="GO" id="GO:0016779">
    <property type="term" value="F:nucleotidyltransferase activity"/>
    <property type="evidence" value="ECO:0007669"/>
    <property type="project" value="UniProtKB-KW"/>
</dbReference>
<dbReference type="PANTHER" id="PTHR11943">
    <property type="entry name" value="GALACTOSE-1-PHOSPHATE URIDYLYLTRANSFERASE"/>
    <property type="match status" value="1"/>
</dbReference>
<evidence type="ECO:0000256" key="8">
    <source>
        <dbReference type="ARBA" id="ARBA00022695"/>
    </source>
</evidence>
<evidence type="ECO:0000259" key="17">
    <source>
        <dbReference type="Pfam" id="PF02744"/>
    </source>
</evidence>
<comment type="pathway">
    <text evidence="3 14">Carbohydrate metabolism; galactose metabolism.</text>
</comment>
<dbReference type="Pfam" id="PF02744">
    <property type="entry name" value="GalP_UDP_tr_C"/>
    <property type="match status" value="1"/>
</dbReference>
<evidence type="ECO:0000256" key="15">
    <source>
        <dbReference type="SAM" id="MobiDB-lite"/>
    </source>
</evidence>